<dbReference type="SUPFAM" id="SSF53335">
    <property type="entry name" value="S-adenosyl-L-methionine-dependent methyltransferases"/>
    <property type="match status" value="1"/>
</dbReference>
<evidence type="ECO:0000256" key="3">
    <source>
        <dbReference type="SAM" id="Coils"/>
    </source>
</evidence>
<dbReference type="GO" id="GO:0052913">
    <property type="term" value="F:16S rRNA (guanine(966)-N(2))-methyltransferase activity"/>
    <property type="evidence" value="ECO:0007669"/>
    <property type="project" value="UniProtKB-EC"/>
</dbReference>
<sequence>MRIISGNLKGKKILLPKDKLTRPLKDLTKESIFNILKHSKLLNVELENSNILDLFSGVGSFGLECLSGGAKNVTFLENYTEVLNILKKNINNLNQQNQTKIIENDIFSKNTFKILNEKFDIIFMDPPYKEKKLPFLLNAITELKLLNTNGVIIIHRHKKEKDDLPKEFNLILEKSYGISKIIFGNILN</sequence>
<dbReference type="InterPro" id="IPR002052">
    <property type="entry name" value="DNA_methylase_N6_adenine_CS"/>
</dbReference>
<dbReference type="EMBL" id="CP038852">
    <property type="protein sequence ID" value="QIZ21243.1"/>
    <property type="molecule type" value="Genomic_DNA"/>
</dbReference>
<keyword evidence="2 4" id="KW-0808">Transferase</keyword>
<dbReference type="EC" id="2.1.1.171" evidence="4"/>
<keyword evidence="5" id="KW-1185">Reference proteome</keyword>
<reference evidence="4 5" key="1">
    <citation type="journal article" date="2020" name="Nat. Microbiol.">
        <title>Lysogenic host-virus interactions in SAR11 marine bacteria.</title>
        <authorList>
            <person name="Morris R.M."/>
            <person name="Cain K.R."/>
            <person name="Hvorecny K.L."/>
            <person name="Kollman J.M."/>
        </authorList>
    </citation>
    <scope>NUCLEOTIDE SEQUENCE [LARGE SCALE GENOMIC DNA]</scope>
    <source>
        <strain evidence="4 5">NP1</strain>
    </source>
</reference>
<evidence type="ECO:0000256" key="1">
    <source>
        <dbReference type="ARBA" id="ARBA00022603"/>
    </source>
</evidence>
<dbReference type="KEGG" id="peg:E5R92_05540"/>
<name>A0A6H1Q4F7_9PROT</name>
<keyword evidence="1 4" id="KW-0489">Methyltransferase</keyword>
<dbReference type="PANTHER" id="PTHR43542">
    <property type="entry name" value="METHYLTRANSFERASE"/>
    <property type="match status" value="1"/>
</dbReference>
<accession>A0A6H1Q4F7</accession>
<organism evidence="4 5">
    <name type="scientific">Candidatus Pelagibacter giovannonii</name>
    <dbReference type="NCBI Taxonomy" id="2563896"/>
    <lineage>
        <taxon>Bacteria</taxon>
        <taxon>Pseudomonadati</taxon>
        <taxon>Pseudomonadota</taxon>
        <taxon>Alphaproteobacteria</taxon>
        <taxon>Candidatus Pelagibacterales</taxon>
        <taxon>Candidatus Pelagibacteraceae</taxon>
        <taxon>Candidatus Pelagibacter</taxon>
    </lineage>
</organism>
<dbReference type="Proteomes" id="UP000501094">
    <property type="component" value="Chromosome"/>
</dbReference>
<dbReference type="PIRSF" id="PIRSF004553">
    <property type="entry name" value="CHP00095"/>
    <property type="match status" value="1"/>
</dbReference>
<dbReference type="Gene3D" id="3.40.50.150">
    <property type="entry name" value="Vaccinia Virus protein VP39"/>
    <property type="match status" value="1"/>
</dbReference>
<dbReference type="NCBIfam" id="TIGR00095">
    <property type="entry name" value="16S rRNA (guanine(966)-N(2))-methyltransferase RsmD"/>
    <property type="match status" value="1"/>
</dbReference>
<dbReference type="InterPro" id="IPR029063">
    <property type="entry name" value="SAM-dependent_MTases_sf"/>
</dbReference>
<gene>
    <name evidence="4" type="primary">rsmD</name>
    <name evidence="4" type="ORF">E5R92_05540</name>
</gene>
<evidence type="ECO:0000313" key="4">
    <source>
        <dbReference type="EMBL" id="QIZ21243.1"/>
    </source>
</evidence>
<proteinExistence type="predicted"/>
<evidence type="ECO:0000313" key="5">
    <source>
        <dbReference type="Proteomes" id="UP000501094"/>
    </source>
</evidence>
<dbReference type="RefSeq" id="WP_168607102.1">
    <property type="nucleotide sequence ID" value="NZ_CP038852.1"/>
</dbReference>
<protein>
    <submittedName>
        <fullName evidence="4">16S rRNA (Guanine(966)-N(2))-methyltransferase RsmD</fullName>
        <ecNumber evidence="4">2.1.1.171</ecNumber>
    </submittedName>
</protein>
<dbReference type="GO" id="GO:0003676">
    <property type="term" value="F:nucleic acid binding"/>
    <property type="evidence" value="ECO:0007669"/>
    <property type="project" value="InterPro"/>
</dbReference>
<dbReference type="InterPro" id="IPR004398">
    <property type="entry name" value="RNA_MeTrfase_RsmD"/>
</dbReference>
<dbReference type="PANTHER" id="PTHR43542:SF1">
    <property type="entry name" value="METHYLTRANSFERASE"/>
    <property type="match status" value="1"/>
</dbReference>
<dbReference type="PROSITE" id="PS00092">
    <property type="entry name" value="N6_MTASE"/>
    <property type="match status" value="1"/>
</dbReference>
<dbReference type="Pfam" id="PF03602">
    <property type="entry name" value="Cons_hypoth95"/>
    <property type="match status" value="1"/>
</dbReference>
<dbReference type="CDD" id="cd02440">
    <property type="entry name" value="AdoMet_MTases"/>
    <property type="match status" value="1"/>
</dbReference>
<evidence type="ECO:0000256" key="2">
    <source>
        <dbReference type="ARBA" id="ARBA00022679"/>
    </source>
</evidence>
<dbReference type="AlphaFoldDB" id="A0A6H1Q4F7"/>
<keyword evidence="3" id="KW-0175">Coiled coil</keyword>
<feature type="coiled-coil region" evidence="3">
    <location>
        <begin position="76"/>
        <end position="103"/>
    </location>
</feature>